<name>A0A2X1AJ75_9BACI</name>
<accession>A0A2X1AJ75</accession>
<proteinExistence type="predicted"/>
<evidence type="ECO:0000313" key="1">
    <source>
        <dbReference type="EMBL" id="SPU40672.1"/>
    </source>
</evidence>
<organism evidence="1 2">
    <name type="scientific">Lysinibacillus capsici</name>
    <dbReference type="NCBI Taxonomy" id="2115968"/>
    <lineage>
        <taxon>Bacteria</taxon>
        <taxon>Bacillati</taxon>
        <taxon>Bacillota</taxon>
        <taxon>Bacilli</taxon>
        <taxon>Bacillales</taxon>
        <taxon>Bacillaceae</taxon>
        <taxon>Lysinibacillus</taxon>
    </lineage>
</organism>
<dbReference type="RefSeq" id="WP_112118923.1">
    <property type="nucleotide sequence ID" value="NZ_UAQE01000008.1"/>
</dbReference>
<gene>
    <name evidence="1" type="ORF">NCTC7582_05216</name>
</gene>
<reference evidence="1 2" key="1">
    <citation type="submission" date="2018-06" db="EMBL/GenBank/DDBJ databases">
        <authorList>
            <consortium name="Pathogen Informatics"/>
            <person name="Doyle S."/>
        </authorList>
    </citation>
    <scope>NUCLEOTIDE SEQUENCE [LARGE SCALE GENOMIC DNA]</scope>
    <source>
        <strain evidence="1 2">NCTC7582</strain>
    </source>
</reference>
<evidence type="ECO:0000313" key="2">
    <source>
        <dbReference type="Proteomes" id="UP000251431"/>
    </source>
</evidence>
<sequence length="338" mass="39167">MGKGFDKLKTFGSLKELESASGERFEMYAQFMLSLIHSNYIGTRIHKDDGIDGILLLRETGSGDPRIYSIYGPEKGTGWNSKFPKIKYDISRIKEFTEGKFKDYTICFVFNFKPAGDELIELNNYCKSEEVEYVFLYPDKLFNELEGSTKLINAIAFLDGIDDEGHEITDWNNHIFAGKVLEILCQINESDNDIGDKLKTILILKYKLLSYLPSKVVKLNTDYTNTVFVVPKKKLFKELTTVNQGCRTLYIYEKKRHTIKQFSEESYENTFGRKLDLTPTLFKLDKGLFAIKIEDLYVIFFLLNQCYAQLENKGEFSLSKALWFAEYFENSELNRIAK</sequence>
<protein>
    <submittedName>
        <fullName evidence="1">Uncharacterized protein</fullName>
    </submittedName>
</protein>
<dbReference type="EMBL" id="UAQE01000008">
    <property type="protein sequence ID" value="SPU40672.1"/>
    <property type="molecule type" value="Genomic_DNA"/>
</dbReference>
<dbReference type="Proteomes" id="UP000251431">
    <property type="component" value="Unassembled WGS sequence"/>
</dbReference>
<dbReference type="AlphaFoldDB" id="A0A2X1AJ75"/>